<dbReference type="InterPro" id="IPR002347">
    <property type="entry name" value="SDR_fam"/>
</dbReference>
<dbReference type="InterPro" id="IPR036291">
    <property type="entry name" value="NAD(P)-bd_dom_sf"/>
</dbReference>
<protein>
    <submittedName>
        <fullName evidence="4">3-ketoacyl-ACP reductase</fullName>
    </submittedName>
</protein>
<comment type="caution">
    <text evidence="4">The sequence shown here is derived from an EMBL/GenBank/DDBJ whole genome shotgun (WGS) entry which is preliminary data.</text>
</comment>
<dbReference type="Proteomes" id="UP000186857">
    <property type="component" value="Unassembled WGS sequence"/>
</dbReference>
<dbReference type="PANTHER" id="PTHR48107">
    <property type="entry name" value="NADPH-DEPENDENT ALDEHYDE REDUCTASE-LIKE PROTEIN, CHLOROPLASTIC-RELATED"/>
    <property type="match status" value="1"/>
</dbReference>
<dbReference type="SUPFAM" id="SSF51735">
    <property type="entry name" value="NAD(P)-binding Rossmann-fold domains"/>
    <property type="match status" value="1"/>
</dbReference>
<feature type="compositionally biased region" description="Low complexity" evidence="3">
    <location>
        <begin position="7"/>
        <end position="28"/>
    </location>
</feature>
<dbReference type="PRINTS" id="PR00081">
    <property type="entry name" value="GDHRDH"/>
</dbReference>
<evidence type="ECO:0000256" key="3">
    <source>
        <dbReference type="SAM" id="MobiDB-lite"/>
    </source>
</evidence>
<dbReference type="RefSeq" id="WP_075375894.1">
    <property type="nucleotide sequence ID" value="NZ_MSKJ01000001.1"/>
</dbReference>
<dbReference type="GO" id="GO:0016614">
    <property type="term" value="F:oxidoreductase activity, acting on CH-OH group of donors"/>
    <property type="evidence" value="ECO:0007669"/>
    <property type="project" value="UniProtKB-ARBA"/>
</dbReference>
<dbReference type="AlphaFoldDB" id="A0A1Q8VED3"/>
<dbReference type="InterPro" id="IPR020904">
    <property type="entry name" value="Sc_DH/Rdtase_CS"/>
</dbReference>
<evidence type="ECO:0000313" key="5">
    <source>
        <dbReference type="Proteomes" id="UP000186857"/>
    </source>
</evidence>
<accession>A0A1Q8VED3</accession>
<proteinExistence type="inferred from homology"/>
<evidence type="ECO:0000313" key="4">
    <source>
        <dbReference type="EMBL" id="OLO46460.1"/>
    </source>
</evidence>
<dbReference type="Pfam" id="PF00106">
    <property type="entry name" value="adh_short"/>
    <property type="match status" value="1"/>
</dbReference>
<dbReference type="OrthoDB" id="9803333at2"/>
<dbReference type="NCBIfam" id="NF009389">
    <property type="entry name" value="PRK12748.1"/>
    <property type="match status" value="1"/>
</dbReference>
<feature type="region of interest" description="Disordered" evidence="3">
    <location>
        <begin position="1"/>
        <end position="29"/>
    </location>
</feature>
<gene>
    <name evidence="4" type="ORF">BKH29_01185</name>
</gene>
<comment type="similarity">
    <text evidence="1">Belongs to the short-chain dehydrogenases/reductases (SDR) family.</text>
</comment>
<reference evidence="4 5" key="1">
    <citation type="submission" date="2016-12" db="EMBL/GenBank/DDBJ databases">
        <title>Genomic Comparison of strains in the 'Actinomyces naeslundii' Group.</title>
        <authorList>
            <person name="Mughal S.R."/>
            <person name="Do T."/>
            <person name="Gilbert S.C."/>
            <person name="Witherden E.A."/>
            <person name="Didelot X."/>
            <person name="Beighton D."/>
        </authorList>
    </citation>
    <scope>NUCLEOTIDE SEQUENCE [LARGE SCALE GENOMIC DNA]</scope>
    <source>
        <strain evidence="4 5">CCUG 33920</strain>
    </source>
</reference>
<dbReference type="CDD" id="cd05233">
    <property type="entry name" value="SDR_c"/>
    <property type="match status" value="1"/>
</dbReference>
<name>A0A1Q8VED3_9ACTO</name>
<sequence>MTTDAQPGHPSTAPGGPSSAAGSVGPAGRDPLPLAGRTVLVTGVSRRIGIGHAIACLAADYGASIVAHHYRPHDASQPWGADDIDAVMGSIRTHLVGPARLVDIPADLAVPGEPARVVEQAVAAAGHLDALVCNQAMSSPDGALSEMTEAVLDSHWAVDARASILLAQAFAAQEGFAAPAPAGSGGPGRQPVDNHRGAIVFLTSGQGLAPLPGEIAYAAAKAAIAGLTPTISEELIDVGITVNTVNPGPVDTGYVTEADREAIAVMFPQGRWGEPDDAARLITWLLTDEARWITGQVINSEGGFARWRR</sequence>
<organism evidence="4 5">
    <name type="scientific">Actinomyces oris</name>
    <dbReference type="NCBI Taxonomy" id="544580"/>
    <lineage>
        <taxon>Bacteria</taxon>
        <taxon>Bacillati</taxon>
        <taxon>Actinomycetota</taxon>
        <taxon>Actinomycetes</taxon>
        <taxon>Actinomycetales</taxon>
        <taxon>Actinomycetaceae</taxon>
        <taxon>Actinomyces</taxon>
    </lineage>
</organism>
<dbReference type="PROSITE" id="PS00061">
    <property type="entry name" value="ADH_SHORT"/>
    <property type="match status" value="1"/>
</dbReference>
<dbReference type="PANTHER" id="PTHR48107:SF7">
    <property type="entry name" value="RE15974P"/>
    <property type="match status" value="1"/>
</dbReference>
<keyword evidence="2" id="KW-0560">Oxidoreductase</keyword>
<evidence type="ECO:0000256" key="2">
    <source>
        <dbReference type="ARBA" id="ARBA00023002"/>
    </source>
</evidence>
<dbReference type="EMBL" id="MSKJ01000001">
    <property type="protein sequence ID" value="OLO46460.1"/>
    <property type="molecule type" value="Genomic_DNA"/>
</dbReference>
<evidence type="ECO:0000256" key="1">
    <source>
        <dbReference type="ARBA" id="ARBA00006484"/>
    </source>
</evidence>
<dbReference type="Gene3D" id="3.40.50.720">
    <property type="entry name" value="NAD(P)-binding Rossmann-like Domain"/>
    <property type="match status" value="1"/>
</dbReference>